<keyword evidence="1" id="KW-0732">Signal</keyword>
<protein>
    <submittedName>
        <fullName evidence="2">Uncharacterized protein</fullName>
    </submittedName>
</protein>
<name>A0ABN6LAU6_9BACT</name>
<reference evidence="2 3" key="1">
    <citation type="submission" date="2021-12" db="EMBL/GenBank/DDBJ databases">
        <title>Genome sequencing of bacteria with rrn-lacking chromosome and rrn-plasmid.</title>
        <authorList>
            <person name="Anda M."/>
            <person name="Iwasaki W."/>
        </authorList>
    </citation>
    <scope>NUCLEOTIDE SEQUENCE [LARGE SCALE GENOMIC DNA]</scope>
    <source>
        <strain evidence="2 3">NBRC 101262</strain>
    </source>
</reference>
<dbReference type="RefSeq" id="WP_338397244.1">
    <property type="nucleotide sequence ID" value="NZ_AP025292.1"/>
</dbReference>
<keyword evidence="3" id="KW-1185">Reference proteome</keyword>
<accession>A0ABN6LAU6</accession>
<gene>
    <name evidence="2" type="ORF">PEPS_25690</name>
</gene>
<organism evidence="2 3">
    <name type="scientific">Persicobacter psychrovividus</name>
    <dbReference type="NCBI Taxonomy" id="387638"/>
    <lineage>
        <taxon>Bacteria</taxon>
        <taxon>Pseudomonadati</taxon>
        <taxon>Bacteroidota</taxon>
        <taxon>Cytophagia</taxon>
        <taxon>Cytophagales</taxon>
        <taxon>Persicobacteraceae</taxon>
        <taxon>Persicobacter</taxon>
    </lineage>
</organism>
<evidence type="ECO:0000313" key="3">
    <source>
        <dbReference type="Proteomes" id="UP001354989"/>
    </source>
</evidence>
<feature type="signal peptide" evidence="1">
    <location>
        <begin position="1"/>
        <end position="23"/>
    </location>
</feature>
<evidence type="ECO:0000313" key="2">
    <source>
        <dbReference type="EMBL" id="BDD00289.1"/>
    </source>
</evidence>
<feature type="chain" id="PRO_5046495707" evidence="1">
    <location>
        <begin position="24"/>
        <end position="158"/>
    </location>
</feature>
<sequence>MNKFRIISLTFLVICSWATTAIGQTVDRGQWLDRRFVIRQISLNNQPLTPMNGQLIVKKDEMMIKFEGSRSVVFIIETRQVPGKRQQFFFTGIDNQGRNYSAKMENKIYPDLQGHYVALNMDIRKGGHMHLILEDNLLKKQAPSDSLKITLPKKKFTE</sequence>
<proteinExistence type="predicted"/>
<evidence type="ECO:0000256" key="1">
    <source>
        <dbReference type="SAM" id="SignalP"/>
    </source>
</evidence>
<dbReference type="Proteomes" id="UP001354989">
    <property type="component" value="Chromosome"/>
</dbReference>
<dbReference type="EMBL" id="AP025292">
    <property type="protein sequence ID" value="BDD00289.1"/>
    <property type="molecule type" value="Genomic_DNA"/>
</dbReference>